<name>A0AC60PR01_IXOPE</name>
<protein>
    <submittedName>
        <fullName evidence="1">Uncharacterized protein</fullName>
    </submittedName>
</protein>
<gene>
    <name evidence="1" type="ORF">HPB47_001001</name>
</gene>
<organism evidence="1 2">
    <name type="scientific">Ixodes persulcatus</name>
    <name type="common">Taiga tick</name>
    <dbReference type="NCBI Taxonomy" id="34615"/>
    <lineage>
        <taxon>Eukaryota</taxon>
        <taxon>Metazoa</taxon>
        <taxon>Ecdysozoa</taxon>
        <taxon>Arthropoda</taxon>
        <taxon>Chelicerata</taxon>
        <taxon>Arachnida</taxon>
        <taxon>Acari</taxon>
        <taxon>Parasitiformes</taxon>
        <taxon>Ixodida</taxon>
        <taxon>Ixodoidea</taxon>
        <taxon>Ixodidae</taxon>
        <taxon>Ixodinae</taxon>
        <taxon>Ixodes</taxon>
    </lineage>
</organism>
<proteinExistence type="predicted"/>
<evidence type="ECO:0000313" key="2">
    <source>
        <dbReference type="Proteomes" id="UP000805193"/>
    </source>
</evidence>
<reference evidence="1 2" key="1">
    <citation type="journal article" date="2020" name="Cell">
        <title>Large-Scale Comparative Analyses of Tick Genomes Elucidate Their Genetic Diversity and Vector Capacities.</title>
        <authorList>
            <consortium name="Tick Genome and Microbiome Consortium (TIGMIC)"/>
            <person name="Jia N."/>
            <person name="Wang J."/>
            <person name="Shi W."/>
            <person name="Du L."/>
            <person name="Sun Y."/>
            <person name="Zhan W."/>
            <person name="Jiang J.F."/>
            <person name="Wang Q."/>
            <person name="Zhang B."/>
            <person name="Ji P."/>
            <person name="Bell-Sakyi L."/>
            <person name="Cui X.M."/>
            <person name="Yuan T.T."/>
            <person name="Jiang B.G."/>
            <person name="Yang W.F."/>
            <person name="Lam T.T."/>
            <person name="Chang Q.C."/>
            <person name="Ding S.J."/>
            <person name="Wang X.J."/>
            <person name="Zhu J.G."/>
            <person name="Ruan X.D."/>
            <person name="Zhao L."/>
            <person name="Wei J.T."/>
            <person name="Ye R.Z."/>
            <person name="Que T.C."/>
            <person name="Du C.H."/>
            <person name="Zhou Y.H."/>
            <person name="Cheng J.X."/>
            <person name="Dai P.F."/>
            <person name="Guo W.B."/>
            <person name="Han X.H."/>
            <person name="Huang E.J."/>
            <person name="Li L.F."/>
            <person name="Wei W."/>
            <person name="Gao Y.C."/>
            <person name="Liu J.Z."/>
            <person name="Shao H.Z."/>
            <person name="Wang X."/>
            <person name="Wang C.C."/>
            <person name="Yang T.C."/>
            <person name="Huo Q.B."/>
            <person name="Li W."/>
            <person name="Chen H.Y."/>
            <person name="Chen S.E."/>
            <person name="Zhou L.G."/>
            <person name="Ni X.B."/>
            <person name="Tian J.H."/>
            <person name="Sheng Y."/>
            <person name="Liu T."/>
            <person name="Pan Y.S."/>
            <person name="Xia L.Y."/>
            <person name="Li J."/>
            <person name="Zhao F."/>
            <person name="Cao W.C."/>
        </authorList>
    </citation>
    <scope>NUCLEOTIDE SEQUENCE [LARGE SCALE GENOMIC DNA]</scope>
    <source>
        <strain evidence="1">Iper-2018</strain>
    </source>
</reference>
<dbReference type="Proteomes" id="UP000805193">
    <property type="component" value="Unassembled WGS sequence"/>
</dbReference>
<evidence type="ECO:0000313" key="1">
    <source>
        <dbReference type="EMBL" id="KAG0423212.1"/>
    </source>
</evidence>
<keyword evidence="2" id="KW-1185">Reference proteome</keyword>
<sequence>MATAGLLYDPATTSVEIEHESSYTPGGLESMDETTEFVKRGLEENLDDEDPTSMKGMTPAPNPWLEKNKGRYET</sequence>
<comment type="caution">
    <text evidence="1">The sequence shown here is derived from an EMBL/GenBank/DDBJ whole genome shotgun (WGS) entry which is preliminary data.</text>
</comment>
<accession>A0AC60PR01</accession>
<dbReference type="EMBL" id="JABSTQ010010130">
    <property type="protein sequence ID" value="KAG0423212.1"/>
    <property type="molecule type" value="Genomic_DNA"/>
</dbReference>